<dbReference type="GO" id="GO:0035999">
    <property type="term" value="P:tetrahydrofolate interconversion"/>
    <property type="evidence" value="ECO:0007669"/>
    <property type="project" value="UniProtKB-UniPathway"/>
</dbReference>
<sequence length="311" mass="35502">MLKQKILNKAAGILTYGLTPPKSNNTPEKISEIAGKQIERIRDLPLDGLLIYDIQDEADRIGDERPFPFLHTVDSAVYANDYLRELQMPKIIYRCVGKYSKPELAEWITGKSRQDKYSVFVGASAKQQQVNIGLPEAYQMRSELNPNLLLGGVLIPERHSKYHDEHLRMIDKMDKGCQYFISQAVYNVETTKNVLSDYYYHCQNHHIDMVPILINLTPCGSIKTLEFMKWLGVNIPKWLENDLMNSQDILDQSIMLSKQIFEELLDFAVGKGIPIGCSVESVSTRKVEIEASIQMVQDIQGLFARHLVARI</sequence>
<keyword evidence="8" id="KW-1185">Reference proteome</keyword>
<comment type="similarity">
    <text evidence="6">Belongs to the methylenetetrahydrofolate reductase family.</text>
</comment>
<keyword evidence="5 6" id="KW-0560">Oxidoreductase</keyword>
<evidence type="ECO:0000256" key="4">
    <source>
        <dbReference type="ARBA" id="ARBA00022827"/>
    </source>
</evidence>
<evidence type="ECO:0000256" key="6">
    <source>
        <dbReference type="RuleBase" id="RU003862"/>
    </source>
</evidence>
<dbReference type="GO" id="GO:0004489">
    <property type="term" value="F:methylenetetrahydrofolate reductase [NAD(P)H] activity"/>
    <property type="evidence" value="ECO:0007669"/>
    <property type="project" value="InterPro"/>
</dbReference>
<evidence type="ECO:0000313" key="8">
    <source>
        <dbReference type="Proteomes" id="UP000076268"/>
    </source>
</evidence>
<gene>
    <name evidence="7" type="ORF">AXX12_15290</name>
</gene>
<keyword evidence="3 6" id="KW-0285">Flavoprotein</keyword>
<accession>A0A154BLZ6</accession>
<dbReference type="STRING" id="1794912.AXX12_15290"/>
<evidence type="ECO:0000256" key="5">
    <source>
        <dbReference type="ARBA" id="ARBA00023002"/>
    </source>
</evidence>
<dbReference type="SUPFAM" id="SSF51730">
    <property type="entry name" value="FAD-linked oxidoreductase"/>
    <property type="match status" value="1"/>
</dbReference>
<proteinExistence type="inferred from homology"/>
<evidence type="ECO:0000256" key="1">
    <source>
        <dbReference type="ARBA" id="ARBA00001974"/>
    </source>
</evidence>
<evidence type="ECO:0000313" key="7">
    <source>
        <dbReference type="EMBL" id="KYZ74942.1"/>
    </source>
</evidence>
<dbReference type="UniPathway" id="UPA00193"/>
<reference evidence="7 8" key="1">
    <citation type="submission" date="2016-02" db="EMBL/GenBank/DDBJ databases">
        <title>Anaerosporomusa subterraneum gen. nov., sp. nov., a spore-forming obligate anaerobe isolated from saprolite.</title>
        <authorList>
            <person name="Choi J.K."/>
            <person name="Shah M."/>
            <person name="Yee N."/>
        </authorList>
    </citation>
    <scope>NUCLEOTIDE SEQUENCE [LARGE SCALE GENOMIC DNA]</scope>
    <source>
        <strain evidence="7 8">RU4</strain>
    </source>
</reference>
<comment type="caution">
    <text evidence="7">The sequence shown here is derived from an EMBL/GenBank/DDBJ whole genome shotgun (WGS) entry which is preliminary data.</text>
</comment>
<comment type="pathway">
    <text evidence="2 6">One-carbon metabolism; tetrahydrofolate interconversion.</text>
</comment>
<dbReference type="Pfam" id="PF02219">
    <property type="entry name" value="MTHFR"/>
    <property type="match status" value="1"/>
</dbReference>
<dbReference type="AlphaFoldDB" id="A0A154BLZ6"/>
<name>A0A154BLZ6_ANASB</name>
<evidence type="ECO:0000256" key="2">
    <source>
        <dbReference type="ARBA" id="ARBA00004777"/>
    </source>
</evidence>
<dbReference type="Gene3D" id="3.20.20.220">
    <property type="match status" value="1"/>
</dbReference>
<dbReference type="RefSeq" id="WP_066245436.1">
    <property type="nucleotide sequence ID" value="NZ_LSGP01000026.1"/>
</dbReference>
<dbReference type="Proteomes" id="UP000076268">
    <property type="component" value="Unassembled WGS sequence"/>
</dbReference>
<comment type="cofactor">
    <cofactor evidence="1 6">
        <name>FAD</name>
        <dbReference type="ChEBI" id="CHEBI:57692"/>
    </cofactor>
</comment>
<dbReference type="InterPro" id="IPR029041">
    <property type="entry name" value="FAD-linked_oxidoreductase-like"/>
</dbReference>
<dbReference type="OrthoDB" id="4367389at2"/>
<organism evidence="7 8">
    <name type="scientific">Anaerosporomusa subterranea</name>
    <dbReference type="NCBI Taxonomy" id="1794912"/>
    <lineage>
        <taxon>Bacteria</taxon>
        <taxon>Bacillati</taxon>
        <taxon>Bacillota</taxon>
        <taxon>Negativicutes</taxon>
        <taxon>Acetonemataceae</taxon>
        <taxon>Anaerosporomusa</taxon>
    </lineage>
</organism>
<keyword evidence="4 6" id="KW-0274">FAD</keyword>
<dbReference type="EMBL" id="LSGP01000026">
    <property type="protein sequence ID" value="KYZ74942.1"/>
    <property type="molecule type" value="Genomic_DNA"/>
</dbReference>
<dbReference type="GO" id="GO:0006555">
    <property type="term" value="P:methionine metabolic process"/>
    <property type="evidence" value="ECO:0007669"/>
    <property type="project" value="InterPro"/>
</dbReference>
<dbReference type="InterPro" id="IPR003171">
    <property type="entry name" value="Mehydrof_redctse-like"/>
</dbReference>
<protein>
    <recommendedName>
        <fullName evidence="6">Methylenetetrahydrofolate reductase</fullName>
    </recommendedName>
</protein>
<evidence type="ECO:0000256" key="3">
    <source>
        <dbReference type="ARBA" id="ARBA00022630"/>
    </source>
</evidence>